<sequence length="203" mass="23110">MKDLWNDLKNNAIAGVLFLLPLYVLMIIFQKVFGAFAKFGSGMAKYFGLETILGKNMANVFGVILLIAFLVVCGFLVRLSFFKRISDTIDNNLKIYLPGYEKHKELAKQKLIKEEKKDEVLPVVPPKIPILFMQNDSWIPAFLQEKNEKEEAVVYVIDPNTNLKSVFYLTTTDKIKILNNVSETELLQSISNNGQGFLELLNK</sequence>
<dbReference type="EMBL" id="FOUT01000007">
    <property type="protein sequence ID" value="SFN16145.1"/>
    <property type="molecule type" value="Genomic_DNA"/>
</dbReference>
<reference evidence="3" key="1">
    <citation type="submission" date="2016-10" db="EMBL/GenBank/DDBJ databases">
        <authorList>
            <person name="Varghese N."/>
            <person name="Submissions S."/>
        </authorList>
    </citation>
    <scope>NUCLEOTIDE SEQUENCE [LARGE SCALE GENOMIC DNA]</scope>
    <source>
        <strain evidence="3">DSM 4002</strain>
    </source>
</reference>
<keyword evidence="3" id="KW-1185">Reference proteome</keyword>
<protein>
    <submittedName>
        <fullName evidence="2">Uncharacterized protein</fullName>
    </submittedName>
</protein>
<accession>A0A1I4WRG1</accession>
<dbReference type="Proteomes" id="UP000182961">
    <property type="component" value="Unassembled WGS sequence"/>
</dbReference>
<feature type="transmembrane region" description="Helical" evidence="1">
    <location>
        <begin position="57"/>
        <end position="77"/>
    </location>
</feature>
<name>A0A1I4WRG1_9FLAO</name>
<dbReference type="AlphaFoldDB" id="A0A1I4WRG1"/>
<dbReference type="eggNOG" id="COG2928">
    <property type="taxonomic scope" value="Bacteria"/>
</dbReference>
<feature type="transmembrane region" description="Helical" evidence="1">
    <location>
        <begin position="12"/>
        <end position="37"/>
    </location>
</feature>
<proteinExistence type="predicted"/>
<dbReference type="RefSeq" id="WP_024980859.1">
    <property type="nucleotide sequence ID" value="NZ_CBCRUM010000013.1"/>
</dbReference>
<keyword evidence="1" id="KW-0812">Transmembrane</keyword>
<keyword evidence="1" id="KW-1133">Transmembrane helix</keyword>
<organism evidence="2 3">
    <name type="scientific">Flavobacterium succinicans</name>
    <dbReference type="NCBI Taxonomy" id="29536"/>
    <lineage>
        <taxon>Bacteria</taxon>
        <taxon>Pseudomonadati</taxon>
        <taxon>Bacteroidota</taxon>
        <taxon>Flavobacteriia</taxon>
        <taxon>Flavobacteriales</taxon>
        <taxon>Flavobacteriaceae</taxon>
        <taxon>Flavobacterium</taxon>
    </lineage>
</organism>
<gene>
    <name evidence="2" type="ORF">SAMN05444143_10767</name>
</gene>
<evidence type="ECO:0000313" key="2">
    <source>
        <dbReference type="EMBL" id="SFN16145.1"/>
    </source>
</evidence>
<keyword evidence="1" id="KW-0472">Membrane</keyword>
<evidence type="ECO:0000256" key="1">
    <source>
        <dbReference type="SAM" id="Phobius"/>
    </source>
</evidence>
<evidence type="ECO:0000313" key="3">
    <source>
        <dbReference type="Proteomes" id="UP000182961"/>
    </source>
</evidence>